<keyword evidence="7" id="KW-0406">Ion transport</keyword>
<organism evidence="9 10">
    <name type="scientific">Fodinicurvata halophila</name>
    <dbReference type="NCBI Taxonomy" id="1419723"/>
    <lineage>
        <taxon>Bacteria</taxon>
        <taxon>Pseudomonadati</taxon>
        <taxon>Pseudomonadota</taxon>
        <taxon>Alphaproteobacteria</taxon>
        <taxon>Rhodospirillales</taxon>
        <taxon>Rhodovibrionaceae</taxon>
        <taxon>Fodinicurvata</taxon>
    </lineage>
</organism>
<dbReference type="RefSeq" id="WP_382421875.1">
    <property type="nucleotide sequence ID" value="NZ_JBHSCW010000003.1"/>
</dbReference>
<accession>A0ABV8UJT4</accession>
<gene>
    <name evidence="9" type="ORF">ACFOW6_08345</name>
</gene>
<dbReference type="PANTHER" id="PTHR30006">
    <property type="entry name" value="THIAMINE-BINDING PERIPLASMIC PROTEIN-RELATED"/>
    <property type="match status" value="1"/>
</dbReference>
<dbReference type="SUPFAM" id="SSF53850">
    <property type="entry name" value="Periplasmic binding protein-like II"/>
    <property type="match status" value="1"/>
</dbReference>
<keyword evidence="2" id="KW-0813">Transport</keyword>
<dbReference type="Pfam" id="PF13343">
    <property type="entry name" value="SBP_bac_6"/>
    <property type="match status" value="1"/>
</dbReference>
<keyword evidence="5 8" id="KW-0732">Signal</keyword>
<protein>
    <submittedName>
        <fullName evidence="9">Fe(3+) ABC transporter substrate-binding protein</fullName>
    </submittedName>
</protein>
<evidence type="ECO:0000256" key="1">
    <source>
        <dbReference type="ARBA" id="ARBA00008520"/>
    </source>
</evidence>
<feature type="chain" id="PRO_5046163382" evidence="8">
    <location>
        <begin position="39"/>
        <end position="354"/>
    </location>
</feature>
<evidence type="ECO:0000256" key="7">
    <source>
        <dbReference type="ARBA" id="ARBA00023065"/>
    </source>
</evidence>
<dbReference type="InterPro" id="IPR006061">
    <property type="entry name" value="SBP_1_CS"/>
</dbReference>
<reference evidence="10" key="1">
    <citation type="journal article" date="2019" name="Int. J. Syst. Evol. Microbiol.">
        <title>The Global Catalogue of Microorganisms (GCM) 10K type strain sequencing project: providing services to taxonomists for standard genome sequencing and annotation.</title>
        <authorList>
            <consortium name="The Broad Institute Genomics Platform"/>
            <consortium name="The Broad Institute Genome Sequencing Center for Infectious Disease"/>
            <person name="Wu L."/>
            <person name="Ma J."/>
        </authorList>
    </citation>
    <scope>NUCLEOTIDE SEQUENCE [LARGE SCALE GENOMIC DNA]</scope>
    <source>
        <strain evidence="10">CECT 8472</strain>
    </source>
</reference>
<dbReference type="InterPro" id="IPR026045">
    <property type="entry name" value="Ferric-bd"/>
</dbReference>
<dbReference type="PROSITE" id="PS01037">
    <property type="entry name" value="SBP_BACTERIAL_1"/>
    <property type="match status" value="1"/>
</dbReference>
<dbReference type="Proteomes" id="UP001595799">
    <property type="component" value="Unassembled WGS sequence"/>
</dbReference>
<evidence type="ECO:0000256" key="6">
    <source>
        <dbReference type="ARBA" id="ARBA00023004"/>
    </source>
</evidence>
<keyword evidence="6" id="KW-0408">Iron</keyword>
<dbReference type="Gene3D" id="3.40.190.10">
    <property type="entry name" value="Periplasmic binding protein-like II"/>
    <property type="match status" value="2"/>
</dbReference>
<evidence type="ECO:0000313" key="9">
    <source>
        <dbReference type="EMBL" id="MFC4351547.1"/>
    </source>
</evidence>
<comment type="caution">
    <text evidence="9">The sequence shown here is derived from an EMBL/GenBank/DDBJ whole genome shotgun (WGS) entry which is preliminary data.</text>
</comment>
<evidence type="ECO:0000256" key="4">
    <source>
        <dbReference type="ARBA" id="ARBA00022723"/>
    </source>
</evidence>
<evidence type="ECO:0000256" key="5">
    <source>
        <dbReference type="ARBA" id="ARBA00022729"/>
    </source>
</evidence>
<dbReference type="CDD" id="cd13542">
    <property type="entry name" value="PBP2_FutA1_ilke"/>
    <property type="match status" value="1"/>
</dbReference>
<keyword evidence="4" id="KW-0479">Metal-binding</keyword>
<dbReference type="PIRSF" id="PIRSF002825">
    <property type="entry name" value="CfbpA"/>
    <property type="match status" value="1"/>
</dbReference>
<proteinExistence type="inferred from homology"/>
<evidence type="ECO:0000313" key="10">
    <source>
        <dbReference type="Proteomes" id="UP001595799"/>
    </source>
</evidence>
<feature type="signal peptide" evidence="8">
    <location>
        <begin position="1"/>
        <end position="38"/>
    </location>
</feature>
<name>A0ABV8UJT4_9PROT</name>
<evidence type="ECO:0000256" key="3">
    <source>
        <dbReference type="ARBA" id="ARBA00022496"/>
    </source>
</evidence>
<comment type="similarity">
    <text evidence="1">Belongs to the bacterial solute-binding protein 1 family.</text>
</comment>
<dbReference type="EMBL" id="JBHSCW010000003">
    <property type="protein sequence ID" value="MFC4351547.1"/>
    <property type="molecule type" value="Genomic_DNA"/>
</dbReference>
<keyword evidence="3" id="KW-0410">Iron transport</keyword>
<keyword evidence="10" id="KW-1185">Reference proteome</keyword>
<sequence>MSHLLRRMTSATTALGLVGSLGLASGLAMTLDIAPAHAEDELNIYSARHYESDDQLFTGFTEATGIEVNIIEGSDEELVTRIVNEGANSPADVLITVDAGRLWRANQEEIFQPVTSEVLEERIPSNLRHPDGHWFGFSTRIRAIYYNPELVEDPPQTYEDLADPRFENLVCIRSSSNIYNLSLMASLIEHHGAEEAEDWANAVVDNFARDPQGGDTDQIRGVASGECGVAVANHYYYMRLVRSDDEADQEVVESTELVWPNQDGRGAHQNISGAGVLKNAPHKDAAVKFLEYLATDEAQAYFANGNNEYPVVEEALDNEVLEEFGRPKLDEVNVSVYGENQPEAQMIFDRAGWK</sequence>
<dbReference type="PANTHER" id="PTHR30006:SF15">
    <property type="entry name" value="IRON-UTILIZATION PERIPLASMIC PROTEIN"/>
    <property type="match status" value="1"/>
</dbReference>
<evidence type="ECO:0000256" key="8">
    <source>
        <dbReference type="SAM" id="SignalP"/>
    </source>
</evidence>
<evidence type="ECO:0000256" key="2">
    <source>
        <dbReference type="ARBA" id="ARBA00022448"/>
    </source>
</evidence>